<evidence type="ECO:0000313" key="1">
    <source>
        <dbReference type="EMBL" id="RXK38659.1"/>
    </source>
</evidence>
<organism evidence="1 2">
    <name type="scientific">Tremella mesenterica</name>
    <name type="common">Jelly fungus</name>
    <dbReference type="NCBI Taxonomy" id="5217"/>
    <lineage>
        <taxon>Eukaryota</taxon>
        <taxon>Fungi</taxon>
        <taxon>Dikarya</taxon>
        <taxon>Basidiomycota</taxon>
        <taxon>Agaricomycotina</taxon>
        <taxon>Tremellomycetes</taxon>
        <taxon>Tremellales</taxon>
        <taxon>Tremellaceae</taxon>
        <taxon>Tremella</taxon>
    </lineage>
</organism>
<reference evidence="1 2" key="1">
    <citation type="submission" date="2016-06" db="EMBL/GenBank/DDBJ databases">
        <title>Evolution of pathogenesis and genome organization in the Tremellales.</title>
        <authorList>
            <person name="Cuomo C."/>
            <person name="Litvintseva A."/>
            <person name="Heitman J."/>
            <person name="Chen Y."/>
            <person name="Sun S."/>
            <person name="Springer D."/>
            <person name="Dromer F."/>
            <person name="Young S."/>
            <person name="Zeng Q."/>
            <person name="Chapman S."/>
            <person name="Gujja S."/>
            <person name="Saif S."/>
            <person name="Birren B."/>
        </authorList>
    </citation>
    <scope>NUCLEOTIDE SEQUENCE [LARGE SCALE GENOMIC DNA]</scope>
    <source>
        <strain evidence="1 2">ATCC 28783</strain>
    </source>
</reference>
<sequence>MKGSKEKLVKSCFKDIVVRDRGTHLVIHNRTPHPARVGQRRIPRSIAVVRKTDLETYQAMSDELNRFLSPEDFPHDLFGDGGVVDSTLTLANWEANTTAPSGETGISHLIKGPLFDL</sequence>
<comment type="caution">
    <text evidence="1">The sequence shown here is derived from an EMBL/GenBank/DDBJ whole genome shotgun (WGS) entry which is preliminary data.</text>
</comment>
<evidence type="ECO:0000313" key="2">
    <source>
        <dbReference type="Proteomes" id="UP000289152"/>
    </source>
</evidence>
<keyword evidence="2" id="KW-1185">Reference proteome</keyword>
<dbReference type="InParanoid" id="A0A4Q1BLI4"/>
<dbReference type="EMBL" id="SDIL01000044">
    <property type="protein sequence ID" value="RXK38659.1"/>
    <property type="molecule type" value="Genomic_DNA"/>
</dbReference>
<dbReference type="AlphaFoldDB" id="A0A4Q1BLI4"/>
<name>A0A4Q1BLI4_TREME</name>
<gene>
    <name evidence="1" type="ORF">M231_04066</name>
</gene>
<protein>
    <submittedName>
        <fullName evidence="1">Uncharacterized protein</fullName>
    </submittedName>
</protein>
<dbReference type="Proteomes" id="UP000289152">
    <property type="component" value="Unassembled WGS sequence"/>
</dbReference>
<accession>A0A4Q1BLI4</accession>
<proteinExistence type="predicted"/>